<dbReference type="RefSeq" id="WP_061539281.1">
    <property type="nucleotide sequence ID" value="NZ_CP013232.1"/>
</dbReference>
<reference evidence="2 3" key="1">
    <citation type="submission" date="2015-11" db="EMBL/GenBank/DDBJ databases">
        <title>Exploring the genomic traits of fungus-feeding bacterial genus Collimonas.</title>
        <authorList>
            <person name="Song C."/>
            <person name="Schmidt R."/>
            <person name="de Jager V."/>
            <person name="Krzyzanowska D."/>
            <person name="Jongedijk E."/>
            <person name="Cankar K."/>
            <person name="Beekwilder J."/>
            <person name="van Veen A."/>
            <person name="de Boer W."/>
            <person name="van Veen J.A."/>
            <person name="Garbeva P."/>
        </authorList>
    </citation>
    <scope>NUCLEOTIDE SEQUENCE [LARGE SCALE GENOMIC DNA]</scope>
    <source>
        <strain evidence="2 3">Ter6</strain>
    </source>
</reference>
<name>A0A127P8J7_9BURK</name>
<dbReference type="GO" id="GO:0003677">
    <property type="term" value="F:DNA binding"/>
    <property type="evidence" value="ECO:0007669"/>
    <property type="project" value="InterPro"/>
</dbReference>
<protein>
    <submittedName>
        <fullName evidence="2">Helix-turn-helix family protein</fullName>
    </submittedName>
</protein>
<dbReference type="InterPro" id="IPR001387">
    <property type="entry name" value="Cro/C1-type_HTH"/>
</dbReference>
<accession>A0A127P8J7</accession>
<dbReference type="AlphaFoldDB" id="A0A127P8J7"/>
<sequence length="107" mass="11954">MTKKFSELEAKMSPASRARANAKFHALLEEMPLHELRRARGLSQKALAEVLHVEQPAIAKLERRADMYISSLRAHIEAMGGELEIIAWFPDGAVRIQNFTALASAEI</sequence>
<dbReference type="SUPFAM" id="SSF47413">
    <property type="entry name" value="lambda repressor-like DNA-binding domains"/>
    <property type="match status" value="1"/>
</dbReference>
<dbReference type="OrthoDB" id="129597at2"/>
<evidence type="ECO:0000313" key="2">
    <source>
        <dbReference type="EMBL" id="AMO94149.1"/>
    </source>
</evidence>
<dbReference type="CDD" id="cd00093">
    <property type="entry name" value="HTH_XRE"/>
    <property type="match status" value="1"/>
</dbReference>
<gene>
    <name evidence="2" type="ORF">CFter6_1441</name>
</gene>
<dbReference type="Proteomes" id="UP000072421">
    <property type="component" value="Chromosome"/>
</dbReference>
<evidence type="ECO:0000313" key="3">
    <source>
        <dbReference type="Proteomes" id="UP000072421"/>
    </source>
</evidence>
<dbReference type="InterPro" id="IPR039554">
    <property type="entry name" value="HigA2-like_HTH"/>
</dbReference>
<proteinExistence type="predicted"/>
<feature type="domain" description="HTH cro/C1-type" evidence="1">
    <location>
        <begin position="33"/>
        <end position="63"/>
    </location>
</feature>
<dbReference type="PROSITE" id="PS50943">
    <property type="entry name" value="HTH_CROC1"/>
    <property type="match status" value="1"/>
</dbReference>
<dbReference type="InterPro" id="IPR010982">
    <property type="entry name" value="Lambda_DNA-bd_dom_sf"/>
</dbReference>
<dbReference type="EMBL" id="CP013232">
    <property type="protein sequence ID" value="AMO94149.1"/>
    <property type="molecule type" value="Genomic_DNA"/>
</dbReference>
<dbReference type="Gene3D" id="1.10.260.40">
    <property type="entry name" value="lambda repressor-like DNA-binding domains"/>
    <property type="match status" value="1"/>
</dbReference>
<dbReference type="Pfam" id="PF13744">
    <property type="entry name" value="HTH_37"/>
    <property type="match status" value="1"/>
</dbReference>
<dbReference type="PATRIC" id="fig|158899.10.peg.1452"/>
<organism evidence="2">
    <name type="scientific">Collimonas fungivorans</name>
    <dbReference type="NCBI Taxonomy" id="158899"/>
    <lineage>
        <taxon>Bacteria</taxon>
        <taxon>Pseudomonadati</taxon>
        <taxon>Pseudomonadota</taxon>
        <taxon>Betaproteobacteria</taxon>
        <taxon>Burkholderiales</taxon>
        <taxon>Oxalobacteraceae</taxon>
        <taxon>Collimonas</taxon>
    </lineage>
</organism>
<evidence type="ECO:0000259" key="1">
    <source>
        <dbReference type="PROSITE" id="PS50943"/>
    </source>
</evidence>